<feature type="domain" description="BIG2" evidence="3">
    <location>
        <begin position="323"/>
        <end position="399"/>
    </location>
</feature>
<dbReference type="STRING" id="100884.GCA_000269565_01886"/>
<evidence type="ECO:0000313" key="5">
    <source>
        <dbReference type="Proteomes" id="UP000003157"/>
    </source>
</evidence>
<dbReference type="SUPFAM" id="SSF51126">
    <property type="entry name" value="Pectin lyase-like"/>
    <property type="match status" value="1"/>
</dbReference>
<keyword evidence="1" id="KW-0472">Membrane</keyword>
<feature type="transmembrane region" description="Helical" evidence="1">
    <location>
        <begin position="621"/>
        <end position="639"/>
    </location>
</feature>
<dbReference type="InterPro" id="IPR008964">
    <property type="entry name" value="Invasin/intimin_cell_adhesion"/>
</dbReference>
<sequence>MRGIKTNRFIGIIVAGALTLVMSSIPSHVNAANSPILDSNGKTFSTLDDAIQNGSGHIILQENLTQQQMVVEKGKTIQLDLNGKKLTLQKDNGPGLTVQGSLEIKGNGTLTKEGYGYLIDNSGTLNIVNGTYTDDINNEKEQNGTKNSALIRNLGTMTIHDGTFTDSGIVIKNDDSSAQVYGNLTIKGGTYHCTSDKSFANIQNSGVATIEDGTFDGGNYTILTRFWKGPAKTTITGGHFKQSLKDNYVFANYFDTQGGTTVNHISGGTFEGNFGADKIGENSPTGQVNTIISGGQFDNDVNTFLEQGYSCVKVNNVYKVAKSATGITLSEAKKTLLVGSELALKATVTPSTTLDQVTWSSSDSKIATVNANGVITAVKEGTAIITAKVGSFSANCKVTVQAIKADIPNVDLSKPDTTVKVGISDNNSQTTIINTVNDIVKDILNGQQVAENILSHETAYKVEKAILDNQTITVKAKSQILQESAIKQEELQKIKDVLKVSNGTTQTSPKIVQYIDLSMMLIANNNEELGSLYQLNKPITYTLTLPSNLKAEGKTFYVIRLHDGKADKLATTLNSDGTLSFSTDRFSTYALVYEENVEINSTDNLEKNPTNVKTSDENQTILWISIASLALVSGIVLILDKKRKDLLNK</sequence>
<dbReference type="Gene3D" id="2.60.40.1080">
    <property type="match status" value="1"/>
</dbReference>
<accession>E7GAK1</accession>
<dbReference type="EMBL" id="ADKX01000032">
    <property type="protein sequence ID" value="EFW04902.1"/>
    <property type="molecule type" value="Genomic_DNA"/>
</dbReference>
<keyword evidence="1" id="KW-0812">Transmembrane</keyword>
<proteinExistence type="predicted"/>
<dbReference type="RefSeq" id="WP_008788893.1">
    <property type="nucleotide sequence ID" value="NZ_AKCB01000001.1"/>
</dbReference>
<dbReference type="GeneID" id="78229743"/>
<dbReference type="SUPFAM" id="SSF49373">
    <property type="entry name" value="Invasin/intimin cell-adhesion fragments"/>
    <property type="match status" value="1"/>
</dbReference>
<keyword evidence="5" id="KW-1185">Reference proteome</keyword>
<dbReference type="AlphaFoldDB" id="E7GAK1"/>
<dbReference type="Proteomes" id="UP000003157">
    <property type="component" value="Unassembled WGS sequence"/>
</dbReference>
<evidence type="ECO:0000256" key="1">
    <source>
        <dbReference type="SAM" id="Phobius"/>
    </source>
</evidence>
<dbReference type="HOGENOM" id="CLU_376745_0_0_9"/>
<dbReference type="SMART" id="SM00635">
    <property type="entry name" value="BID_2"/>
    <property type="match status" value="1"/>
</dbReference>
<dbReference type="InterPro" id="IPR003343">
    <property type="entry name" value="Big_2"/>
</dbReference>
<evidence type="ECO:0000256" key="2">
    <source>
        <dbReference type="SAM" id="SignalP"/>
    </source>
</evidence>
<dbReference type="InterPro" id="IPR011050">
    <property type="entry name" value="Pectin_lyase_fold/virulence"/>
</dbReference>
<name>E7GAK1_9FIRM</name>
<protein>
    <recommendedName>
        <fullName evidence="3">BIG2 domain-containing protein</fullName>
    </recommendedName>
</protein>
<organism evidence="4 5">
    <name type="scientific">Coprobacillus cateniformis</name>
    <dbReference type="NCBI Taxonomy" id="100884"/>
    <lineage>
        <taxon>Bacteria</taxon>
        <taxon>Bacillati</taxon>
        <taxon>Bacillota</taxon>
        <taxon>Erysipelotrichia</taxon>
        <taxon>Erysipelotrichales</taxon>
        <taxon>Coprobacillaceae</taxon>
        <taxon>Coprobacillus</taxon>
    </lineage>
</organism>
<feature type="signal peptide" evidence="2">
    <location>
        <begin position="1"/>
        <end position="31"/>
    </location>
</feature>
<feature type="chain" id="PRO_5003218342" description="BIG2 domain-containing protein" evidence="2">
    <location>
        <begin position="32"/>
        <end position="649"/>
    </location>
</feature>
<evidence type="ECO:0000313" key="4">
    <source>
        <dbReference type="EMBL" id="EFW04902.1"/>
    </source>
</evidence>
<keyword evidence="2" id="KW-0732">Signal</keyword>
<dbReference type="eggNOG" id="COG5492">
    <property type="taxonomic scope" value="Bacteria"/>
</dbReference>
<evidence type="ECO:0000259" key="3">
    <source>
        <dbReference type="SMART" id="SM00635"/>
    </source>
</evidence>
<gene>
    <name evidence="4" type="ORF">HMPREF9488_01791</name>
</gene>
<reference evidence="4 5" key="1">
    <citation type="submission" date="2010-12" db="EMBL/GenBank/DDBJ databases">
        <title>The Genome Sequence of Coprobacillus sp. strain 29_1.</title>
        <authorList>
            <consortium name="The Broad Institute Genome Sequencing Platform"/>
            <person name="Earl A."/>
            <person name="Ward D."/>
            <person name="Feldgarden M."/>
            <person name="Gevers D."/>
            <person name="Daigneault M."/>
            <person name="Sibley C.D."/>
            <person name="White A."/>
            <person name="Strauss J."/>
            <person name="Allen-Vercoe E."/>
            <person name="Young S.K."/>
            <person name="Zeng Q."/>
            <person name="Gargeya S."/>
            <person name="Fitzgerald M."/>
            <person name="Haas B."/>
            <person name="Abouelleil A."/>
            <person name="Alvarado L."/>
            <person name="Arachchi H.M."/>
            <person name="Berlin A."/>
            <person name="Brown A."/>
            <person name="Chapman S.B."/>
            <person name="Chen Z."/>
            <person name="Dunbar C."/>
            <person name="Freedman E."/>
            <person name="Gearin G."/>
            <person name="Gellesch M."/>
            <person name="Goldberg J."/>
            <person name="Griggs A."/>
            <person name="Gujja S."/>
            <person name="Heilman E."/>
            <person name="Heiman D."/>
            <person name="Howarth C."/>
            <person name="Larson L."/>
            <person name="Lui A."/>
            <person name="MacDonald P.J.P."/>
            <person name="Mehta T."/>
            <person name="Montmayeur A."/>
            <person name="Murphy C."/>
            <person name="Neiman D."/>
            <person name="Pearson M."/>
            <person name="Priest M."/>
            <person name="Roberts A."/>
            <person name="Saif S."/>
            <person name="Shea T."/>
            <person name="Shenoy N."/>
            <person name="Sisk P."/>
            <person name="Stolte C."/>
            <person name="Sykes S."/>
            <person name="White J."/>
            <person name="Yandava C."/>
            <person name="Nusbaum C."/>
            <person name="Birren B."/>
        </authorList>
    </citation>
    <scope>NUCLEOTIDE SEQUENCE [LARGE SCALE GENOMIC DNA]</scope>
    <source>
        <strain evidence="4 5">29_1</strain>
    </source>
</reference>
<comment type="caution">
    <text evidence="4">The sequence shown here is derived from an EMBL/GenBank/DDBJ whole genome shotgun (WGS) entry which is preliminary data.</text>
</comment>
<dbReference type="Pfam" id="PF02368">
    <property type="entry name" value="Big_2"/>
    <property type="match status" value="1"/>
</dbReference>
<dbReference type="OrthoDB" id="1645924at2"/>
<keyword evidence="1" id="KW-1133">Transmembrane helix</keyword>